<keyword evidence="5" id="KW-0560">Oxidoreductase</keyword>
<comment type="subcellular location">
    <subcellularLocation>
        <location evidence="1">Membrane</location>
        <topology evidence="1">Multi-pass membrane protein</topology>
    </subcellularLocation>
</comment>
<evidence type="ECO:0000256" key="3">
    <source>
        <dbReference type="ARBA" id="ARBA00022832"/>
    </source>
</evidence>
<dbReference type="PANTHER" id="PTHR11351">
    <property type="entry name" value="ACYL-COA DESATURASE"/>
    <property type="match status" value="1"/>
</dbReference>
<dbReference type="InterPro" id="IPR005804">
    <property type="entry name" value="FA_desaturase_dom"/>
</dbReference>
<feature type="transmembrane region" description="Helical" evidence="9">
    <location>
        <begin position="151"/>
        <end position="169"/>
    </location>
</feature>
<feature type="transmembrane region" description="Helical" evidence="9">
    <location>
        <begin position="6"/>
        <end position="23"/>
    </location>
</feature>
<dbReference type="InterPro" id="IPR015876">
    <property type="entry name" value="Acyl-CoA_DS"/>
</dbReference>
<proteinExistence type="predicted"/>
<keyword evidence="2 9" id="KW-0812">Transmembrane</keyword>
<evidence type="ECO:0000256" key="9">
    <source>
        <dbReference type="SAM" id="Phobius"/>
    </source>
</evidence>
<accession>A0A6J7WMA3</accession>
<evidence type="ECO:0000313" key="11">
    <source>
        <dbReference type="EMBL" id="CAB5214815.1"/>
    </source>
</evidence>
<dbReference type="GO" id="GO:0016717">
    <property type="term" value="F:oxidoreductase activity, acting on paired donors, with oxidation of a pair of donors resulting in the reduction of molecular oxygen to two molecules of water"/>
    <property type="evidence" value="ECO:0007669"/>
    <property type="project" value="InterPro"/>
</dbReference>
<evidence type="ECO:0000256" key="5">
    <source>
        <dbReference type="ARBA" id="ARBA00023002"/>
    </source>
</evidence>
<dbReference type="GO" id="GO:0006631">
    <property type="term" value="P:fatty acid metabolic process"/>
    <property type="evidence" value="ECO:0007669"/>
    <property type="project" value="UniProtKB-KW"/>
</dbReference>
<dbReference type="CDD" id="cd03505">
    <property type="entry name" value="Delta9-FADS-like"/>
    <property type="match status" value="1"/>
</dbReference>
<name>A0A6J7WMA3_9CAUD</name>
<keyword evidence="8 9" id="KW-0472">Membrane</keyword>
<reference evidence="11" key="1">
    <citation type="submission" date="2020-05" db="EMBL/GenBank/DDBJ databases">
        <authorList>
            <person name="Chiriac C."/>
            <person name="Salcher M."/>
            <person name="Ghai R."/>
            <person name="Kavagutti S V."/>
        </authorList>
    </citation>
    <scope>NUCLEOTIDE SEQUENCE</scope>
</reference>
<evidence type="ECO:0000256" key="2">
    <source>
        <dbReference type="ARBA" id="ARBA00022692"/>
    </source>
</evidence>
<sequence length="238" mass="27470">MTELIYTLVMTHITIICVTLFLHRSQAHRAVTFAKPVEHFMRFWLWLTTGMVTKQWVAIHRKHHRFSDVDGDPHSPHVYGIMRVFFGGTFLYKQAAGDSVMVEQYGSGTPDDWIEHNLYSPHSAKGLLLMLAIDVLLFGWTGIVVWGIQMIWIPLWAAGVINGLAHWWGYQNGKTRDRSCNIIPWGIVVGGEELHNNHHLDPASGRLSRKWWEFDEGWMWIKLLSYVGLARIRTLNPV</sequence>
<evidence type="ECO:0000256" key="7">
    <source>
        <dbReference type="ARBA" id="ARBA00023098"/>
    </source>
</evidence>
<keyword evidence="7" id="KW-0443">Lipid metabolism</keyword>
<protein>
    <submittedName>
        <fullName evidence="11">OLE1 Fatty-acid desaturase</fullName>
    </submittedName>
</protein>
<dbReference type="PANTHER" id="PTHR11351:SF33">
    <property type="entry name" value="DELTA-9 FATTY ACID DESATURASE, DESA"/>
    <property type="match status" value="1"/>
</dbReference>
<evidence type="ECO:0000256" key="8">
    <source>
        <dbReference type="ARBA" id="ARBA00023136"/>
    </source>
</evidence>
<keyword evidence="3" id="KW-0276">Fatty acid metabolism</keyword>
<dbReference type="GO" id="GO:0016020">
    <property type="term" value="C:membrane"/>
    <property type="evidence" value="ECO:0007669"/>
    <property type="project" value="UniProtKB-SubCell"/>
</dbReference>
<keyword evidence="4 9" id="KW-1133">Transmembrane helix</keyword>
<dbReference type="Pfam" id="PF00487">
    <property type="entry name" value="FA_desaturase"/>
    <property type="match status" value="1"/>
</dbReference>
<gene>
    <name evidence="11" type="ORF">UFOVP190_274</name>
</gene>
<feature type="domain" description="Fatty acid desaturase" evidence="10">
    <location>
        <begin position="7"/>
        <end position="218"/>
    </location>
</feature>
<evidence type="ECO:0000256" key="6">
    <source>
        <dbReference type="ARBA" id="ARBA00023004"/>
    </source>
</evidence>
<keyword evidence="6" id="KW-0408">Iron</keyword>
<evidence type="ECO:0000259" key="10">
    <source>
        <dbReference type="Pfam" id="PF00487"/>
    </source>
</evidence>
<organism evidence="11">
    <name type="scientific">uncultured Caudovirales phage</name>
    <dbReference type="NCBI Taxonomy" id="2100421"/>
    <lineage>
        <taxon>Viruses</taxon>
        <taxon>Duplodnaviria</taxon>
        <taxon>Heunggongvirae</taxon>
        <taxon>Uroviricota</taxon>
        <taxon>Caudoviricetes</taxon>
        <taxon>Peduoviridae</taxon>
        <taxon>Maltschvirus</taxon>
        <taxon>Maltschvirus maltsch</taxon>
    </lineage>
</organism>
<feature type="transmembrane region" description="Helical" evidence="9">
    <location>
        <begin position="126"/>
        <end position="145"/>
    </location>
</feature>
<dbReference type="EMBL" id="LR798243">
    <property type="protein sequence ID" value="CAB5214815.1"/>
    <property type="molecule type" value="Genomic_DNA"/>
</dbReference>
<evidence type="ECO:0000256" key="1">
    <source>
        <dbReference type="ARBA" id="ARBA00004141"/>
    </source>
</evidence>
<evidence type="ECO:0000256" key="4">
    <source>
        <dbReference type="ARBA" id="ARBA00022989"/>
    </source>
</evidence>